<evidence type="ECO:0000259" key="2">
    <source>
        <dbReference type="SMART" id="SM00884"/>
    </source>
</evidence>
<accession>A0A914XMJ9</accession>
<dbReference type="Proteomes" id="UP000887566">
    <property type="component" value="Unplaced"/>
</dbReference>
<evidence type="ECO:0000313" key="4">
    <source>
        <dbReference type="WBParaSite" id="PSAMB.scaffold8868size5679.g31864.t1"/>
    </source>
</evidence>
<dbReference type="InterPro" id="IPR045093">
    <property type="entry name" value="Cullin"/>
</dbReference>
<reference evidence="4" key="1">
    <citation type="submission" date="2022-11" db="UniProtKB">
        <authorList>
            <consortium name="WormBaseParasite"/>
        </authorList>
    </citation>
    <scope>IDENTIFICATION</scope>
</reference>
<dbReference type="InterPro" id="IPR036390">
    <property type="entry name" value="WH_DNA-bd_sf"/>
</dbReference>
<dbReference type="WBParaSite" id="PSAMB.scaffold8868size5679.g31864.t1">
    <property type="protein sequence ID" value="PSAMB.scaffold8868size5679.g31864.t1"/>
    <property type="gene ID" value="PSAMB.scaffold8868size5679.g31864"/>
</dbReference>
<evidence type="ECO:0000313" key="3">
    <source>
        <dbReference type="Proteomes" id="UP000887566"/>
    </source>
</evidence>
<feature type="region of interest" description="Disordered" evidence="1">
    <location>
        <begin position="249"/>
        <end position="270"/>
    </location>
</feature>
<protein>
    <submittedName>
        <fullName evidence="4">Cullin protein neddylation domain-containing protein</fullName>
    </submittedName>
</protein>
<evidence type="ECO:0000256" key="1">
    <source>
        <dbReference type="SAM" id="MobiDB-lite"/>
    </source>
</evidence>
<sequence length="270" mass="30039">MMLDYVAISMRDVRAISVSHADELHVMFTNIHPLSGATAVSHNSIAESSLPFVLQWVGRMTESLSLSTVHHIALLATVPGCALVALYADGAYVLSFVEMRQADDRQMSEEPEADKRIRIQAAIVRVMKRQERLKHQQLISQVSEQLTSRFKPKVPVIKKCVDPDKEYLKRLEGKNVYGALVKIQLLELVGGDRCRKSSSTESTSLVDKDMKGETPDLPDDIIIRLNTSFSNKNPNVDLSKAVCRTVARQKSTSTSKAHRVAVTDDSPVLR</sequence>
<dbReference type="Gene3D" id="1.10.10.10">
    <property type="entry name" value="Winged helix-like DNA-binding domain superfamily/Winged helix DNA-binding domain"/>
    <property type="match status" value="1"/>
</dbReference>
<keyword evidence="3" id="KW-1185">Reference proteome</keyword>
<dbReference type="InterPro" id="IPR036388">
    <property type="entry name" value="WH-like_DNA-bd_sf"/>
</dbReference>
<dbReference type="InterPro" id="IPR019559">
    <property type="entry name" value="Cullin_neddylation_domain"/>
</dbReference>
<organism evidence="3 4">
    <name type="scientific">Plectus sambesii</name>
    <dbReference type="NCBI Taxonomy" id="2011161"/>
    <lineage>
        <taxon>Eukaryota</taxon>
        <taxon>Metazoa</taxon>
        <taxon>Ecdysozoa</taxon>
        <taxon>Nematoda</taxon>
        <taxon>Chromadorea</taxon>
        <taxon>Plectida</taxon>
        <taxon>Plectina</taxon>
        <taxon>Plectoidea</taxon>
        <taxon>Plectidae</taxon>
        <taxon>Plectus</taxon>
    </lineage>
</organism>
<dbReference type="Pfam" id="PF10557">
    <property type="entry name" value="Cullin_Nedd8"/>
    <property type="match status" value="1"/>
</dbReference>
<dbReference type="SUPFAM" id="SSF46785">
    <property type="entry name" value="Winged helix' DNA-binding domain"/>
    <property type="match status" value="1"/>
</dbReference>
<dbReference type="SMART" id="SM00884">
    <property type="entry name" value="Cullin_Nedd8"/>
    <property type="match status" value="1"/>
</dbReference>
<proteinExistence type="predicted"/>
<feature type="domain" description="Cullin neddylation" evidence="2">
    <location>
        <begin position="111"/>
        <end position="176"/>
    </location>
</feature>
<dbReference type="AlphaFoldDB" id="A0A914XMJ9"/>
<name>A0A914XMJ9_9BILA</name>
<dbReference type="PANTHER" id="PTHR11932">
    <property type="entry name" value="CULLIN"/>
    <property type="match status" value="1"/>
</dbReference>